<keyword evidence="3 6" id="KW-1133">Transmembrane helix</keyword>
<evidence type="ECO:0000259" key="7">
    <source>
        <dbReference type="Pfam" id="PF06305"/>
    </source>
</evidence>
<evidence type="ECO:0000256" key="6">
    <source>
        <dbReference type="SAM" id="Phobius"/>
    </source>
</evidence>
<keyword evidence="1" id="KW-1003">Cell membrane</keyword>
<accession>A0ABU3WW63</accession>
<evidence type="ECO:0000256" key="1">
    <source>
        <dbReference type="ARBA" id="ARBA00022475"/>
    </source>
</evidence>
<dbReference type="Pfam" id="PF06305">
    <property type="entry name" value="LapA_dom"/>
    <property type="match status" value="1"/>
</dbReference>
<evidence type="ECO:0000313" key="9">
    <source>
        <dbReference type="Proteomes" id="UP001275440"/>
    </source>
</evidence>
<evidence type="ECO:0000313" key="8">
    <source>
        <dbReference type="EMBL" id="MDV2477997.1"/>
    </source>
</evidence>
<proteinExistence type="predicted"/>
<feature type="compositionally biased region" description="Basic and acidic residues" evidence="5">
    <location>
        <begin position="15"/>
        <end position="24"/>
    </location>
</feature>
<feature type="transmembrane region" description="Helical" evidence="6">
    <location>
        <begin position="94"/>
        <end position="117"/>
    </location>
</feature>
<evidence type="ECO:0000256" key="5">
    <source>
        <dbReference type="SAM" id="MobiDB-lite"/>
    </source>
</evidence>
<name>A0ABU3WW63_9NOCA</name>
<keyword evidence="2 6" id="KW-0812">Transmembrane</keyword>
<dbReference type="EMBL" id="WBMO01000005">
    <property type="protein sequence ID" value="MDV2477997.1"/>
    <property type="molecule type" value="Genomic_DNA"/>
</dbReference>
<keyword evidence="4 6" id="KW-0472">Membrane</keyword>
<feature type="transmembrane region" description="Helical" evidence="6">
    <location>
        <begin position="53"/>
        <end position="74"/>
    </location>
</feature>
<keyword evidence="9" id="KW-1185">Reference proteome</keyword>
<dbReference type="Proteomes" id="UP001275440">
    <property type="component" value="Unassembled WGS sequence"/>
</dbReference>
<evidence type="ECO:0000256" key="4">
    <source>
        <dbReference type="ARBA" id="ARBA00023136"/>
    </source>
</evidence>
<sequence>MSTATNGPNDGYGSESRRPPDPERPATPASAEPDRGLSADVARGKGIKGTRTGAIWTGLVVGIIVLLLLLVFVLQNLDEATLELFAWEFTLPLGVALLFAALAGAAIIALAGAVRILQIRRAAHRQRLLTETPAP</sequence>
<evidence type="ECO:0000256" key="2">
    <source>
        <dbReference type="ARBA" id="ARBA00022692"/>
    </source>
</evidence>
<organism evidence="8 9">
    <name type="scientific">Rhodococcus zopfii</name>
    <dbReference type="NCBI Taxonomy" id="43772"/>
    <lineage>
        <taxon>Bacteria</taxon>
        <taxon>Bacillati</taxon>
        <taxon>Actinomycetota</taxon>
        <taxon>Actinomycetes</taxon>
        <taxon>Mycobacteriales</taxon>
        <taxon>Nocardiaceae</taxon>
        <taxon>Rhodococcus</taxon>
    </lineage>
</organism>
<gene>
    <name evidence="8" type="ORF">F8M49_26070</name>
</gene>
<protein>
    <submittedName>
        <fullName evidence="8">DUF1049 domain-containing protein</fullName>
    </submittedName>
</protein>
<comment type="caution">
    <text evidence="8">The sequence shown here is derived from an EMBL/GenBank/DDBJ whole genome shotgun (WGS) entry which is preliminary data.</text>
</comment>
<feature type="region of interest" description="Disordered" evidence="5">
    <location>
        <begin position="1"/>
        <end position="43"/>
    </location>
</feature>
<dbReference type="InterPro" id="IPR010445">
    <property type="entry name" value="LapA_dom"/>
</dbReference>
<dbReference type="RefSeq" id="WP_083583811.1">
    <property type="nucleotide sequence ID" value="NZ_JAHWLX010000040.1"/>
</dbReference>
<evidence type="ECO:0000256" key="3">
    <source>
        <dbReference type="ARBA" id="ARBA00022989"/>
    </source>
</evidence>
<reference evidence="8 9" key="1">
    <citation type="submission" date="2019-10" db="EMBL/GenBank/DDBJ databases">
        <title>Draft Genome Assembly of Rhodococcus zopfii DSM44189.</title>
        <authorList>
            <person name="Sutton J.M."/>
            <person name="Akob D.M."/>
            <person name="Bushman T.J."/>
        </authorList>
    </citation>
    <scope>NUCLEOTIDE SEQUENCE [LARGE SCALE GENOMIC DNA]</scope>
    <source>
        <strain evidence="8 9">DSM 44189</strain>
    </source>
</reference>
<feature type="domain" description="Lipopolysaccharide assembly protein A" evidence="7">
    <location>
        <begin position="75"/>
        <end position="127"/>
    </location>
</feature>